<feature type="domain" description="Sigma-54 factor interaction" evidence="9">
    <location>
        <begin position="213"/>
        <end position="421"/>
    </location>
</feature>
<dbReference type="PROSITE" id="PS50045">
    <property type="entry name" value="SIGMA54_INTERACT_4"/>
    <property type="match status" value="1"/>
</dbReference>
<accession>A0A1A8TCY8</accession>
<reference evidence="12 13" key="1">
    <citation type="submission" date="2016-06" db="EMBL/GenBank/DDBJ databases">
        <authorList>
            <person name="Kjaerup R.B."/>
            <person name="Dalgaard T.S."/>
            <person name="Juul-Madsen H.R."/>
        </authorList>
    </citation>
    <scope>NUCLEOTIDE SEQUENCE [LARGE SCALE GENOMIC DNA]</scope>
    <source>
        <strain evidence="12 13">CECT 5080</strain>
    </source>
</reference>
<dbReference type="PROSITE" id="PS50112">
    <property type="entry name" value="PAS"/>
    <property type="match status" value="1"/>
</dbReference>
<dbReference type="InterPro" id="IPR009057">
    <property type="entry name" value="Homeodomain-like_sf"/>
</dbReference>
<dbReference type="CDD" id="cd04877">
    <property type="entry name" value="ACT_TyrR"/>
    <property type="match status" value="1"/>
</dbReference>
<dbReference type="STRING" id="295068.MAQ5080_01588"/>
<evidence type="ECO:0000256" key="4">
    <source>
        <dbReference type="ARBA" id="ARBA00022741"/>
    </source>
</evidence>
<dbReference type="InterPro" id="IPR058031">
    <property type="entry name" value="AAA_lid_NorR"/>
</dbReference>
<dbReference type="Gene3D" id="3.30.450.20">
    <property type="entry name" value="PAS domain"/>
    <property type="match status" value="1"/>
</dbReference>
<dbReference type="InterPro" id="IPR027417">
    <property type="entry name" value="P-loop_NTPase"/>
</dbReference>
<dbReference type="EMBL" id="FLOC01000008">
    <property type="protein sequence ID" value="SBS30170.1"/>
    <property type="molecule type" value="Genomic_DNA"/>
</dbReference>
<dbReference type="GO" id="GO:0006355">
    <property type="term" value="P:regulation of DNA-templated transcription"/>
    <property type="evidence" value="ECO:0007669"/>
    <property type="project" value="InterPro"/>
</dbReference>
<evidence type="ECO:0000256" key="2">
    <source>
        <dbReference type="ARBA" id="ARBA00022490"/>
    </source>
</evidence>
<dbReference type="InterPro" id="IPR000014">
    <property type="entry name" value="PAS"/>
</dbReference>
<dbReference type="RefSeq" id="WP_067209000.1">
    <property type="nucleotide sequence ID" value="NZ_FLOC01000008.1"/>
</dbReference>
<feature type="domain" description="PAS" evidence="10">
    <location>
        <begin position="79"/>
        <end position="130"/>
    </location>
</feature>
<evidence type="ECO:0000256" key="1">
    <source>
        <dbReference type="ARBA" id="ARBA00004496"/>
    </source>
</evidence>
<dbReference type="AlphaFoldDB" id="A0A1A8TCY8"/>
<dbReference type="Gene3D" id="3.30.70.260">
    <property type="match status" value="1"/>
</dbReference>
<keyword evidence="3" id="KW-0678">Repressor</keyword>
<protein>
    <submittedName>
        <fullName evidence="12">Transcriptional regulatory protein TyrR</fullName>
    </submittedName>
</protein>
<keyword evidence="5" id="KW-0067">ATP-binding</keyword>
<evidence type="ECO:0000256" key="3">
    <source>
        <dbReference type="ARBA" id="ARBA00022491"/>
    </source>
</evidence>
<dbReference type="InterPro" id="IPR013767">
    <property type="entry name" value="PAS_fold"/>
</dbReference>
<keyword evidence="13" id="KW-1185">Reference proteome</keyword>
<dbReference type="InterPro" id="IPR030828">
    <property type="entry name" value="HTH_TyrR"/>
</dbReference>
<evidence type="ECO:0000256" key="6">
    <source>
        <dbReference type="ARBA" id="ARBA00023015"/>
    </source>
</evidence>
<keyword evidence="7" id="KW-0238">DNA-binding</keyword>
<keyword evidence="2" id="KW-0963">Cytoplasm</keyword>
<dbReference type="PANTHER" id="PTHR32071:SF3">
    <property type="entry name" value="HTH-TYPE TRANSCRIPTIONAL REGULATORY PROTEIN TYRR"/>
    <property type="match status" value="1"/>
</dbReference>
<evidence type="ECO:0000259" key="11">
    <source>
        <dbReference type="PROSITE" id="PS51671"/>
    </source>
</evidence>
<evidence type="ECO:0000256" key="5">
    <source>
        <dbReference type="ARBA" id="ARBA00022840"/>
    </source>
</evidence>
<proteinExistence type="predicted"/>
<dbReference type="OrthoDB" id="9804019at2"/>
<dbReference type="PANTHER" id="PTHR32071">
    <property type="entry name" value="TRANSCRIPTIONAL REGULATORY PROTEIN"/>
    <property type="match status" value="1"/>
</dbReference>
<sequence length="496" mass="55515">MRLEVRCEDRVGMAREILDLLVPYHIDMRRIEVDSRAGCLYVGFEDLAFNDLKLLLADIRRLRGVTDVKTVHYTPSEREQHALHTLLEALPDGVVAVDLKGCVTMATHQAAQDLGVALEDLIGHSLSEFIASIAFERLDWPALGSGVTKRVRLNGQLLLLEMQPFFVSNENALQVCAGGVVHIRSAQRLGRQASSLRKAPDAEHALQGFLKPSLTKSAVMKRCLAFAKAYVANDSPMLLTGEFAVGKKRLLEAIFQYWQQQHLEHDAVLRFVPAATLTPQTLPAHLQQGGWLALLDVELLSDECQQLLIDWLKEQPSRLFQIEAPSRVIGVSRLADEALRQQDCLRDELYFLLSAFQLVVPPLRDRKEDLLGLCTDILEEACERFNDAASVLSKDALATLKMHHWPGNLKELESCLYQARQVASQGDIEAQDLPIQVGQTMPIELIDGSLDKTVKAYEAEVLRKLYPQYPSTRKLAKFLNVSHSSIANKLKDYGIV</sequence>
<dbReference type="SUPFAM" id="SSF46689">
    <property type="entry name" value="Homeodomain-like"/>
    <property type="match status" value="1"/>
</dbReference>
<gene>
    <name evidence="12" type="primary">tyrR</name>
    <name evidence="12" type="ORF">MAQ5080_01588</name>
</gene>
<dbReference type="InterPro" id="IPR035965">
    <property type="entry name" value="PAS-like_dom_sf"/>
</dbReference>
<evidence type="ECO:0000256" key="8">
    <source>
        <dbReference type="ARBA" id="ARBA00023163"/>
    </source>
</evidence>
<dbReference type="Pfam" id="PF25601">
    <property type="entry name" value="AAA_lid_14"/>
    <property type="match status" value="1"/>
</dbReference>
<dbReference type="SMART" id="SM00091">
    <property type="entry name" value="PAS"/>
    <property type="match status" value="1"/>
</dbReference>
<evidence type="ECO:0000259" key="10">
    <source>
        <dbReference type="PROSITE" id="PS50112"/>
    </source>
</evidence>
<keyword evidence="8" id="KW-0804">Transcription</keyword>
<dbReference type="Gene3D" id="1.10.8.60">
    <property type="match status" value="1"/>
</dbReference>
<dbReference type="InterPro" id="IPR002078">
    <property type="entry name" value="Sigma_54_int"/>
</dbReference>
<evidence type="ECO:0000259" key="9">
    <source>
        <dbReference type="PROSITE" id="PS50045"/>
    </source>
</evidence>
<dbReference type="Gene3D" id="1.10.10.60">
    <property type="entry name" value="Homeodomain-like"/>
    <property type="match status" value="1"/>
</dbReference>
<keyword evidence="6" id="KW-0805">Transcription regulation</keyword>
<dbReference type="Pfam" id="PF18024">
    <property type="entry name" value="HTH_50"/>
    <property type="match status" value="1"/>
</dbReference>
<dbReference type="SUPFAM" id="SSF52540">
    <property type="entry name" value="P-loop containing nucleoside triphosphate hydrolases"/>
    <property type="match status" value="1"/>
</dbReference>
<comment type="subcellular location">
    <subcellularLocation>
        <location evidence="1">Cytoplasm</location>
    </subcellularLocation>
</comment>
<evidence type="ECO:0000313" key="13">
    <source>
        <dbReference type="Proteomes" id="UP000092627"/>
    </source>
</evidence>
<feature type="domain" description="ACT" evidence="11">
    <location>
        <begin position="2"/>
        <end position="76"/>
    </location>
</feature>
<name>A0A1A8TCY8_9GAMM</name>
<dbReference type="SUPFAM" id="SSF55785">
    <property type="entry name" value="PYP-like sensor domain (PAS domain)"/>
    <property type="match status" value="1"/>
</dbReference>
<organism evidence="12 13">
    <name type="scientific">Marinomonas aquimarina</name>
    <dbReference type="NCBI Taxonomy" id="295068"/>
    <lineage>
        <taxon>Bacteria</taxon>
        <taxon>Pseudomonadati</taxon>
        <taxon>Pseudomonadota</taxon>
        <taxon>Gammaproteobacteria</taxon>
        <taxon>Oceanospirillales</taxon>
        <taxon>Oceanospirillaceae</taxon>
        <taxon>Marinomonas</taxon>
    </lineage>
</organism>
<dbReference type="Proteomes" id="UP000092627">
    <property type="component" value="Unassembled WGS sequence"/>
</dbReference>
<dbReference type="CDD" id="cd00130">
    <property type="entry name" value="PAS"/>
    <property type="match status" value="1"/>
</dbReference>
<dbReference type="InterPro" id="IPR002912">
    <property type="entry name" value="ACT_dom"/>
</dbReference>
<dbReference type="PROSITE" id="PS51671">
    <property type="entry name" value="ACT"/>
    <property type="match status" value="1"/>
</dbReference>
<dbReference type="Pfam" id="PF00989">
    <property type="entry name" value="PAS"/>
    <property type="match status" value="1"/>
</dbReference>
<dbReference type="NCBIfam" id="TIGR04381">
    <property type="entry name" value="HTH_TypR"/>
    <property type="match status" value="1"/>
</dbReference>
<keyword evidence="4" id="KW-0547">Nucleotide-binding</keyword>
<dbReference type="GO" id="GO:0005524">
    <property type="term" value="F:ATP binding"/>
    <property type="evidence" value="ECO:0007669"/>
    <property type="project" value="UniProtKB-KW"/>
</dbReference>
<evidence type="ECO:0000313" key="12">
    <source>
        <dbReference type="EMBL" id="SBS30170.1"/>
    </source>
</evidence>
<dbReference type="GO" id="GO:0003677">
    <property type="term" value="F:DNA binding"/>
    <property type="evidence" value="ECO:0007669"/>
    <property type="project" value="UniProtKB-KW"/>
</dbReference>
<evidence type="ECO:0000256" key="7">
    <source>
        <dbReference type="ARBA" id="ARBA00023125"/>
    </source>
</evidence>
<dbReference type="Gene3D" id="3.40.50.300">
    <property type="entry name" value="P-loop containing nucleotide triphosphate hydrolases"/>
    <property type="match status" value="1"/>
</dbReference>